<dbReference type="PANTHER" id="PTHR48090:SF10">
    <property type="entry name" value="GLUCOSYL-3-PHOSPHOGLYCERATE SYNTHASE"/>
    <property type="match status" value="1"/>
</dbReference>
<evidence type="ECO:0000313" key="12">
    <source>
        <dbReference type="Proteomes" id="UP000664545"/>
    </source>
</evidence>
<dbReference type="InterPro" id="IPR029044">
    <property type="entry name" value="Nucleotide-diphossugar_trans"/>
</dbReference>
<reference evidence="11" key="1">
    <citation type="submission" date="2021-02" db="EMBL/GenBank/DDBJ databases">
        <title>Abyssanaerobacter marinus gen.nov., sp., nov, anaerobic bacterium isolated from the Onnuri vent field of Indian Ocean and suggestion of Mogibacteriaceae fam. nov., and proposal of reclassification of ambiguous this family's genus member.</title>
        <authorList>
            <person name="Kim Y.J."/>
            <person name="Yang J.-A."/>
        </authorList>
    </citation>
    <scope>NUCLEOTIDE SEQUENCE</scope>
    <source>
        <strain evidence="11">DSM 2634</strain>
    </source>
</reference>
<sequence length="480" mass="54552">MNRNIKKQWEEKLLSYDVGDIDIIDVKNTAGIQRNNDSVTVITDGWGEGKAASILRGGSNAASVLKVMNQLGFKEITIFHIEEKIDHMEDVFITSVVQPAHLLFDKVSVIWRNDSNVFELLKYMNDEYDMVFLGAPLTVSEIDSFYAKVKGSFDGNIAIVRGICEDIDLDNTDDVHKWMYERTYTYSDFSFAMVLKELKRRLGKKIAVLLPSLNEEKTVGKVIETAKEVQEVGIIDEIILIDSDSIDKTVEIAKNAGIPFYIHQKIREDLGSYSGKGEAMYKSAYITDADILIWVDTDIESITPSFFYGLIGPMLTNKDIRFVKGFYERPVDVKSSGVELGGGRVTEIMMRPWINLYMPELSGFIQPLSGTVAIYKEDFLQMRIPINYGVEIAMLIQMLESKGIWSICQVNLGTVIHKSKDVIALSDMSFQILQTLQALVNEEPPNTTYRRVFTNDNNFMIVSKRHDITWRTFELEQKSV</sequence>
<evidence type="ECO:0000256" key="6">
    <source>
        <dbReference type="ARBA" id="ARBA00039022"/>
    </source>
</evidence>
<dbReference type="EMBL" id="JAFJZZ010000005">
    <property type="protein sequence ID" value="MBN7773954.1"/>
    <property type="molecule type" value="Genomic_DNA"/>
</dbReference>
<dbReference type="InterPro" id="IPR050256">
    <property type="entry name" value="Glycosyltransferase_2"/>
</dbReference>
<evidence type="ECO:0000256" key="2">
    <source>
        <dbReference type="ARBA" id="ARBA00006739"/>
    </source>
</evidence>
<proteinExistence type="inferred from homology"/>
<organism evidence="11 12">
    <name type="scientific">Clostridium aminobutyricum</name>
    <dbReference type="NCBI Taxonomy" id="33953"/>
    <lineage>
        <taxon>Bacteria</taxon>
        <taxon>Bacillati</taxon>
        <taxon>Bacillota</taxon>
        <taxon>Clostridia</taxon>
        <taxon>Eubacteriales</taxon>
        <taxon>Clostridiaceae</taxon>
        <taxon>Clostridium</taxon>
    </lineage>
</organism>
<keyword evidence="3 11" id="KW-0328">Glycosyltransferase</keyword>
<gene>
    <name evidence="11" type="ORF">JYB65_11325</name>
</gene>
<comment type="catalytic activity">
    <reaction evidence="8">
        <text>(2R)-3-phosphoglycerate + UDP-alpha-D-glucose = (2R)-2-O-(alpha-D-glucopyranosyl)-3-phospho-glycerate + UDP + H(+)</text>
        <dbReference type="Rhea" id="RHEA:31319"/>
        <dbReference type="ChEBI" id="CHEBI:15378"/>
        <dbReference type="ChEBI" id="CHEBI:58223"/>
        <dbReference type="ChEBI" id="CHEBI:58272"/>
        <dbReference type="ChEBI" id="CHEBI:58885"/>
        <dbReference type="ChEBI" id="CHEBI:62600"/>
        <dbReference type="EC" id="2.4.1.266"/>
    </reaction>
    <physiologicalReaction direction="left-to-right" evidence="8">
        <dbReference type="Rhea" id="RHEA:31320"/>
    </physiologicalReaction>
</comment>
<feature type="domain" description="Glycosyltransferase 2-like" evidence="10">
    <location>
        <begin position="208"/>
        <end position="320"/>
    </location>
</feature>
<dbReference type="NCBIfam" id="NF010496">
    <property type="entry name" value="PRK13915.1"/>
    <property type="match status" value="1"/>
</dbReference>
<evidence type="ECO:0000256" key="4">
    <source>
        <dbReference type="ARBA" id="ARBA00022679"/>
    </source>
</evidence>
<dbReference type="AlphaFoldDB" id="A0A939IJV3"/>
<dbReference type="EC" id="2.4.1.266" evidence="6"/>
<comment type="caution">
    <text evidence="11">The sequence shown here is derived from an EMBL/GenBank/DDBJ whole genome shotgun (WGS) entry which is preliminary data.</text>
</comment>
<comment type="similarity">
    <text evidence="2">Belongs to the glycosyltransferase 2 family.</text>
</comment>
<dbReference type="Gene3D" id="3.90.550.10">
    <property type="entry name" value="Spore Coat Polysaccharide Biosynthesis Protein SpsA, Chain A"/>
    <property type="match status" value="1"/>
</dbReference>
<dbReference type="Proteomes" id="UP000664545">
    <property type="component" value="Unassembled WGS sequence"/>
</dbReference>
<dbReference type="Pfam" id="PF00535">
    <property type="entry name" value="Glycos_transf_2"/>
    <property type="match status" value="1"/>
</dbReference>
<dbReference type="InterPro" id="IPR001173">
    <property type="entry name" value="Glyco_trans_2-like"/>
</dbReference>
<evidence type="ECO:0000259" key="10">
    <source>
        <dbReference type="Pfam" id="PF00535"/>
    </source>
</evidence>
<evidence type="ECO:0000256" key="5">
    <source>
        <dbReference type="ARBA" id="ARBA00022842"/>
    </source>
</evidence>
<accession>A0A939IJV3</accession>
<evidence type="ECO:0000256" key="7">
    <source>
        <dbReference type="ARBA" id="ARBA00040894"/>
    </source>
</evidence>
<name>A0A939IJV3_CLOAM</name>
<evidence type="ECO:0000313" key="11">
    <source>
        <dbReference type="EMBL" id="MBN7773954.1"/>
    </source>
</evidence>
<dbReference type="SUPFAM" id="SSF53448">
    <property type="entry name" value="Nucleotide-diphospho-sugar transferases"/>
    <property type="match status" value="1"/>
</dbReference>
<evidence type="ECO:0000256" key="3">
    <source>
        <dbReference type="ARBA" id="ARBA00022676"/>
    </source>
</evidence>
<keyword evidence="4 11" id="KW-0808">Transferase</keyword>
<protein>
    <recommendedName>
        <fullName evidence="7">Glucosyl-3-phosphoglycerate synthase</fullName>
        <ecNumber evidence="6">2.4.1.266</ecNumber>
    </recommendedName>
</protein>
<comment type="catalytic activity">
    <reaction evidence="9">
        <text>an NDP-alpha-D-glucose + (2R)-3-phosphoglycerate = (2R)-2-O-(alpha-D-glucopyranosyl)-3-phospho-glycerate + a ribonucleoside 5'-diphosphate + H(+)</text>
        <dbReference type="Rhea" id="RHEA:47244"/>
        <dbReference type="ChEBI" id="CHEBI:15378"/>
        <dbReference type="ChEBI" id="CHEBI:57930"/>
        <dbReference type="ChEBI" id="CHEBI:58272"/>
        <dbReference type="ChEBI" id="CHEBI:62600"/>
        <dbReference type="ChEBI" id="CHEBI:76533"/>
        <dbReference type="EC" id="2.4.1.266"/>
    </reaction>
    <physiologicalReaction direction="left-to-right" evidence="9">
        <dbReference type="Rhea" id="RHEA:47245"/>
    </physiologicalReaction>
</comment>
<keyword evidence="5" id="KW-0460">Magnesium</keyword>
<dbReference type="RefSeq" id="WP_206582793.1">
    <property type="nucleotide sequence ID" value="NZ_JAFJZZ010000005.1"/>
</dbReference>
<evidence type="ECO:0000256" key="1">
    <source>
        <dbReference type="ARBA" id="ARBA00001946"/>
    </source>
</evidence>
<keyword evidence="12" id="KW-1185">Reference proteome</keyword>
<comment type="cofactor">
    <cofactor evidence="1">
        <name>Mg(2+)</name>
        <dbReference type="ChEBI" id="CHEBI:18420"/>
    </cofactor>
</comment>
<dbReference type="GO" id="GO:0016757">
    <property type="term" value="F:glycosyltransferase activity"/>
    <property type="evidence" value="ECO:0007669"/>
    <property type="project" value="UniProtKB-KW"/>
</dbReference>
<dbReference type="PANTHER" id="PTHR48090">
    <property type="entry name" value="UNDECAPRENYL-PHOSPHATE 4-DEOXY-4-FORMAMIDO-L-ARABINOSE TRANSFERASE-RELATED"/>
    <property type="match status" value="1"/>
</dbReference>
<evidence type="ECO:0000256" key="8">
    <source>
        <dbReference type="ARBA" id="ARBA00048689"/>
    </source>
</evidence>
<evidence type="ECO:0000256" key="9">
    <source>
        <dbReference type="ARBA" id="ARBA00048997"/>
    </source>
</evidence>